<dbReference type="Proteomes" id="UP001163850">
    <property type="component" value="Unassembled WGS sequence"/>
</dbReference>
<dbReference type="EMBL" id="MU802457">
    <property type="protein sequence ID" value="KAJ3979156.1"/>
    <property type="molecule type" value="Genomic_DNA"/>
</dbReference>
<accession>A0AA38PPW0</accession>
<dbReference type="AlphaFoldDB" id="A0AA38PPW0"/>
<proteinExistence type="predicted"/>
<evidence type="ECO:0000313" key="1">
    <source>
        <dbReference type="EMBL" id="KAJ3979156.1"/>
    </source>
</evidence>
<organism evidence="1 2">
    <name type="scientific">Lentinula detonsa</name>
    <dbReference type="NCBI Taxonomy" id="2804962"/>
    <lineage>
        <taxon>Eukaryota</taxon>
        <taxon>Fungi</taxon>
        <taxon>Dikarya</taxon>
        <taxon>Basidiomycota</taxon>
        <taxon>Agaricomycotina</taxon>
        <taxon>Agaricomycetes</taxon>
        <taxon>Agaricomycetidae</taxon>
        <taxon>Agaricales</taxon>
        <taxon>Marasmiineae</taxon>
        <taxon>Omphalotaceae</taxon>
        <taxon>Lentinula</taxon>
    </lineage>
</organism>
<gene>
    <name evidence="1" type="ORF">F5890DRAFT_1421769</name>
</gene>
<comment type="caution">
    <text evidence="1">The sequence shown here is derived from an EMBL/GenBank/DDBJ whole genome shotgun (WGS) entry which is preliminary data.</text>
</comment>
<sequence length="320" mass="36019">IVDSRERIIAVLGGVPPGSVGEDWDRVSHEAKEAVEKFRSNSTFTQAQKHGRRGNFACRTVGFGYGNGRAKPLNFGVDGESNRKAVEDFLKNPAIRRIAGFHKSIFNAYAHKMYREYKQTQEDLIRQHPYLCPNFPGTPFAALSINAGPQSYCPPHQDADNAVHGWCIDTALGSFDPDKGGHLVLWDLGLVIRFPPGATIAFPSALITHSSIPIQKGETRYALVQFSSGGLFRWRANGFQSDRSFLARADPSQLAQREEIRLHRWKLSLQKFTRWDDLSRGDWKGERRTQAGLDEVSELSELSDVDTCFKSRPLKRCRRS</sequence>
<name>A0AA38PPW0_9AGAR</name>
<dbReference type="Gene3D" id="3.60.130.30">
    <property type="match status" value="1"/>
</dbReference>
<reference evidence="1" key="1">
    <citation type="submission" date="2022-08" db="EMBL/GenBank/DDBJ databases">
        <authorList>
            <consortium name="DOE Joint Genome Institute"/>
            <person name="Min B."/>
            <person name="Riley R."/>
            <person name="Sierra-Patev S."/>
            <person name="Naranjo-Ortiz M."/>
            <person name="Looney B."/>
            <person name="Konkel Z."/>
            <person name="Slot J.C."/>
            <person name="Sakamoto Y."/>
            <person name="Steenwyk J.L."/>
            <person name="Rokas A."/>
            <person name="Carro J."/>
            <person name="Camarero S."/>
            <person name="Ferreira P."/>
            <person name="Molpeceres G."/>
            <person name="Ruiz-Duenas F.J."/>
            <person name="Serrano A."/>
            <person name="Henrissat B."/>
            <person name="Drula E."/>
            <person name="Hughes K.W."/>
            <person name="Mata J.L."/>
            <person name="Ishikawa N.K."/>
            <person name="Vargas-Isla R."/>
            <person name="Ushijima S."/>
            <person name="Smith C.A."/>
            <person name="Ahrendt S."/>
            <person name="Andreopoulos W."/>
            <person name="He G."/>
            <person name="Labutti K."/>
            <person name="Lipzen A."/>
            <person name="Ng V."/>
            <person name="Sandor L."/>
            <person name="Barry K."/>
            <person name="Martinez A.T."/>
            <person name="Xiao Y."/>
            <person name="Gibbons J.G."/>
            <person name="Terashima K."/>
            <person name="Hibbett D.S."/>
            <person name="Grigoriev I.V."/>
        </authorList>
    </citation>
    <scope>NUCLEOTIDE SEQUENCE</scope>
    <source>
        <strain evidence="1">TFB7829</strain>
    </source>
</reference>
<evidence type="ECO:0000313" key="2">
    <source>
        <dbReference type="Proteomes" id="UP001163850"/>
    </source>
</evidence>
<feature type="non-terminal residue" evidence="1">
    <location>
        <position position="320"/>
    </location>
</feature>
<protein>
    <submittedName>
        <fullName evidence="1">Uncharacterized protein</fullName>
    </submittedName>
</protein>